<dbReference type="SUPFAM" id="SSF69336">
    <property type="entry name" value="Alpha subunit of glutamate synthase, C-terminal domain"/>
    <property type="match status" value="1"/>
</dbReference>
<dbReference type="SUPFAM" id="SSF54862">
    <property type="entry name" value="4Fe-4S ferredoxins"/>
    <property type="match status" value="1"/>
</dbReference>
<comment type="caution">
    <text evidence="5">The sequence shown here is derived from an EMBL/GenBank/DDBJ whole genome shotgun (WGS) entry which is preliminary data.</text>
</comment>
<dbReference type="PRINTS" id="PR00469">
    <property type="entry name" value="PNDRDTASEII"/>
</dbReference>
<dbReference type="Gene3D" id="2.160.20.60">
    <property type="entry name" value="Glutamate synthase, alpha subunit, C-terminal domain"/>
    <property type="match status" value="1"/>
</dbReference>
<dbReference type="PROSITE" id="PS51379">
    <property type="entry name" value="4FE4S_FER_2"/>
    <property type="match status" value="2"/>
</dbReference>
<evidence type="ECO:0000259" key="4">
    <source>
        <dbReference type="PROSITE" id="PS51379"/>
    </source>
</evidence>
<dbReference type="InterPro" id="IPR036188">
    <property type="entry name" value="FAD/NAD-bd_sf"/>
</dbReference>
<dbReference type="GO" id="GO:0051536">
    <property type="term" value="F:iron-sulfur cluster binding"/>
    <property type="evidence" value="ECO:0007669"/>
    <property type="project" value="UniProtKB-KW"/>
</dbReference>
<dbReference type="InterPro" id="IPR036485">
    <property type="entry name" value="Glu_synth_asu_C_sf"/>
</dbReference>
<dbReference type="Pfam" id="PF14691">
    <property type="entry name" value="Fer4_20"/>
    <property type="match status" value="1"/>
</dbReference>
<dbReference type="Pfam" id="PF07992">
    <property type="entry name" value="Pyr_redox_2"/>
    <property type="match status" value="1"/>
</dbReference>
<feature type="domain" description="4Fe-4S ferredoxin-type" evidence="4">
    <location>
        <begin position="708"/>
        <end position="737"/>
    </location>
</feature>
<organism evidence="5 6">
    <name type="scientific">Candidatus Limenecus avicola</name>
    <dbReference type="NCBI Taxonomy" id="2840847"/>
    <lineage>
        <taxon>Bacteria</taxon>
        <taxon>Bacillati</taxon>
        <taxon>Bacillota</taxon>
        <taxon>Clostridia</taxon>
        <taxon>Eubacteriales</taxon>
        <taxon>Clostridiaceae</taxon>
        <taxon>Clostridiaceae incertae sedis</taxon>
        <taxon>Candidatus Limenecus</taxon>
    </lineage>
</organism>
<dbReference type="Pfam" id="PF01493">
    <property type="entry name" value="GXGXG"/>
    <property type="match status" value="1"/>
</dbReference>
<dbReference type="InterPro" id="IPR023753">
    <property type="entry name" value="FAD/NAD-binding_dom"/>
</dbReference>
<dbReference type="SUPFAM" id="SSF51905">
    <property type="entry name" value="FAD/NAD(P)-binding domain"/>
    <property type="match status" value="1"/>
</dbReference>
<dbReference type="Pfam" id="PF12838">
    <property type="entry name" value="Fer4_7"/>
    <property type="match status" value="1"/>
</dbReference>
<dbReference type="EMBL" id="DVOD01000060">
    <property type="protein sequence ID" value="HIU93157.1"/>
    <property type="molecule type" value="Genomic_DNA"/>
</dbReference>
<name>A0A9D1N1Q2_9CLOT</name>
<dbReference type="Gene3D" id="3.30.70.20">
    <property type="match status" value="1"/>
</dbReference>
<evidence type="ECO:0000256" key="3">
    <source>
        <dbReference type="ARBA" id="ARBA00023014"/>
    </source>
</evidence>
<gene>
    <name evidence="5" type="ORF">IAD26_08510</name>
</gene>
<dbReference type="InterPro" id="IPR017900">
    <property type="entry name" value="4Fe4S_Fe_S_CS"/>
</dbReference>
<dbReference type="GO" id="GO:0046872">
    <property type="term" value="F:metal ion binding"/>
    <property type="evidence" value="ECO:0007669"/>
    <property type="project" value="UniProtKB-KW"/>
</dbReference>
<proteinExistence type="predicted"/>
<protein>
    <submittedName>
        <fullName evidence="5">FAD-dependent oxidoreductase</fullName>
    </submittedName>
</protein>
<dbReference type="InterPro" id="IPR017896">
    <property type="entry name" value="4Fe4S_Fe-S-bd"/>
</dbReference>
<dbReference type="Proteomes" id="UP000886748">
    <property type="component" value="Unassembled WGS sequence"/>
</dbReference>
<dbReference type="Gene3D" id="1.10.1060.10">
    <property type="entry name" value="Alpha-helical ferredoxin"/>
    <property type="match status" value="1"/>
</dbReference>
<sequence>MLKKYTIDSLKDNKRLSTRELLQIIYDKMAEGYTSFEITASGQHNIGGPLWTNDGLPLEFNVKNPGQRIGSMGMPDTKIVIEGSAPADVGWLNSGAEIILKGDGGDTTAHCAASGKIYVAGRVGTRSGALMKHDPKFPAPEFWVLKNTGSFSFEFMGGGTAVICGLDCEGFDSIIGSRSCVGMVGGTIYVRGNVNGLSDDVYIVDIDDNDKEFLTNGLNEFLTKIERTDLFDTLTDFSQWRKIIAKTFEERKANHLIPMKDFRLNKWFKENDGGIFSDVYEDDFKVYSIVNKGDHRLRYPSWDNYTQSAPCESHCPIGIPTQKRINLIKNDKIKEALEMMLDYTPFPACVCGKLCPNLCMEECSRGYVDEPIKFDALGMMSRDVKIPQFATTKDKSVAVIGSGVAGLSAAWMLKKQGYRVTVFEEDKEIGGKLRQVIPYERLSKDCLDAELERIKESGINFSVNTKITKELFENIKNEYNAVIVTCGAHNPVVIPFEGHEKLTKGLDFLKNVKNGIKQNIGEKIVVIGAGNAAMDVIIEAYNCGAKKVTAIDIQKPAAFDKEIAHCKALGAEILYPCFTEKVTDKGVLLKDGTLLEADTVIISIGDRPKLDFVEPDWLNERGMLKLNEFKQTIDKKVFAAGDVIKQGLFTNAIADGNNAAKNVINLLEGKPLETFEKAPMLARDKVKTEYYQGLSPMKVQEIDAWDEKERCMSCGLCRDCEMCLEACPQQAISKFKDINGNTVYASNEERCIGCGICAGVCPCGIWQMKDNFENIDDLASI</sequence>
<evidence type="ECO:0000256" key="2">
    <source>
        <dbReference type="ARBA" id="ARBA00023004"/>
    </source>
</evidence>
<evidence type="ECO:0000256" key="1">
    <source>
        <dbReference type="ARBA" id="ARBA00022723"/>
    </source>
</evidence>
<dbReference type="InterPro" id="IPR009051">
    <property type="entry name" value="Helical_ferredxn"/>
</dbReference>
<dbReference type="InterPro" id="IPR028261">
    <property type="entry name" value="DPD_II"/>
</dbReference>
<dbReference type="PANTHER" id="PTHR43100">
    <property type="entry name" value="GLUTAMATE SYNTHASE [NADPH] SMALL CHAIN"/>
    <property type="match status" value="1"/>
</dbReference>
<dbReference type="InterPro" id="IPR002489">
    <property type="entry name" value="Glu_synth_asu_C"/>
</dbReference>
<reference evidence="5" key="2">
    <citation type="journal article" date="2021" name="PeerJ">
        <title>Extensive microbial diversity within the chicken gut microbiome revealed by metagenomics and culture.</title>
        <authorList>
            <person name="Gilroy R."/>
            <person name="Ravi A."/>
            <person name="Getino M."/>
            <person name="Pursley I."/>
            <person name="Horton D.L."/>
            <person name="Alikhan N.F."/>
            <person name="Baker D."/>
            <person name="Gharbi K."/>
            <person name="Hall N."/>
            <person name="Watson M."/>
            <person name="Adriaenssens E.M."/>
            <person name="Foster-Nyarko E."/>
            <person name="Jarju S."/>
            <person name="Secka A."/>
            <person name="Antonio M."/>
            <person name="Oren A."/>
            <person name="Chaudhuri R.R."/>
            <person name="La Ragione R."/>
            <person name="Hildebrand F."/>
            <person name="Pallen M.J."/>
        </authorList>
    </citation>
    <scope>NUCLEOTIDE SEQUENCE</scope>
    <source>
        <strain evidence="5">CHK154-7741</strain>
    </source>
</reference>
<evidence type="ECO:0000313" key="5">
    <source>
        <dbReference type="EMBL" id="HIU93157.1"/>
    </source>
</evidence>
<dbReference type="AlphaFoldDB" id="A0A9D1N1Q2"/>
<dbReference type="PRINTS" id="PR00368">
    <property type="entry name" value="FADPNR"/>
</dbReference>
<feature type="domain" description="4Fe-4S ferredoxin-type" evidence="4">
    <location>
        <begin position="742"/>
        <end position="771"/>
    </location>
</feature>
<dbReference type="InterPro" id="IPR051394">
    <property type="entry name" value="Glutamate_Synthase"/>
</dbReference>
<evidence type="ECO:0000313" key="6">
    <source>
        <dbReference type="Proteomes" id="UP000886748"/>
    </source>
</evidence>
<dbReference type="PROSITE" id="PS00198">
    <property type="entry name" value="4FE4S_FER_1"/>
    <property type="match status" value="1"/>
</dbReference>
<keyword evidence="1" id="KW-0479">Metal-binding</keyword>
<keyword evidence="3" id="KW-0411">Iron-sulfur</keyword>
<keyword evidence="2" id="KW-0408">Iron</keyword>
<dbReference type="Gene3D" id="3.50.50.60">
    <property type="entry name" value="FAD/NAD(P)-binding domain"/>
    <property type="match status" value="2"/>
</dbReference>
<accession>A0A9D1N1Q2</accession>
<reference evidence="5" key="1">
    <citation type="submission" date="2020-10" db="EMBL/GenBank/DDBJ databases">
        <authorList>
            <person name="Gilroy R."/>
        </authorList>
    </citation>
    <scope>NUCLEOTIDE SEQUENCE</scope>
    <source>
        <strain evidence="5">CHK154-7741</strain>
    </source>
</reference>
<dbReference type="PANTHER" id="PTHR43100:SF2">
    <property type="entry name" value="BNAA03G19380D PROTEIN"/>
    <property type="match status" value="1"/>
</dbReference>
<dbReference type="GO" id="GO:0016491">
    <property type="term" value="F:oxidoreductase activity"/>
    <property type="evidence" value="ECO:0007669"/>
    <property type="project" value="InterPro"/>
</dbReference>